<dbReference type="RefSeq" id="WP_009154079.1">
    <property type="nucleotide sequence ID" value="NZ_CM001439.1"/>
</dbReference>
<evidence type="ECO:0000313" key="2">
    <source>
        <dbReference type="EMBL" id="EHR50694.1"/>
    </source>
</evidence>
<organism evidence="2 3">
    <name type="scientific">Saccharomonospora marina XMU15</name>
    <dbReference type="NCBI Taxonomy" id="882083"/>
    <lineage>
        <taxon>Bacteria</taxon>
        <taxon>Bacillati</taxon>
        <taxon>Actinomycetota</taxon>
        <taxon>Actinomycetes</taxon>
        <taxon>Pseudonocardiales</taxon>
        <taxon>Pseudonocardiaceae</taxon>
        <taxon>Saccharomonospora</taxon>
    </lineage>
</organism>
<reference evidence="2 3" key="1">
    <citation type="journal article" date="2012" name="Stand. Genomic Sci.">
        <title>Genome sequence of the ocean sediment bacterium Saccharomonospora marina type strain (XMU15(T)).</title>
        <authorList>
            <person name="Klenk H.P."/>
            <person name="Lu M."/>
            <person name="Lucas S."/>
            <person name="Lapidus A."/>
            <person name="Copeland A."/>
            <person name="Pitluck S."/>
            <person name="Goodwin L.A."/>
            <person name="Han C."/>
            <person name="Tapia R."/>
            <person name="Brambilla E.M."/>
            <person name="Potter G."/>
            <person name="Land M."/>
            <person name="Ivanova N."/>
            <person name="Rohde M."/>
            <person name="Goker M."/>
            <person name="Detter J.C."/>
            <person name="Li W.J."/>
            <person name="Kyrpides N.C."/>
            <person name="Woyke T."/>
        </authorList>
    </citation>
    <scope>NUCLEOTIDE SEQUENCE [LARGE SCALE GENOMIC DNA]</scope>
    <source>
        <strain evidence="2 3">XMU15</strain>
    </source>
</reference>
<feature type="transmembrane region" description="Helical" evidence="1">
    <location>
        <begin position="140"/>
        <end position="159"/>
    </location>
</feature>
<sequence length="187" mass="19123">MDDKPTARPAESAGGVAPARLVARLLGAAASGAGLVLGWWGFFLLFPDLPLSLVSPGRPGGDCEAVRALCEAAGAVGGAMISFVFTIALVLGLSLPIGWGLLWLLRVRPAYPTALLGPVLAWVIGSTADRLGGIAGGEPPVALAFCVGIGYATAAVVTAATLPRYWRFAALSALVVTWLLLMSLTRA</sequence>
<keyword evidence="1" id="KW-1133">Transmembrane helix</keyword>
<keyword evidence="1" id="KW-0812">Transmembrane</keyword>
<feature type="transmembrane region" description="Helical" evidence="1">
    <location>
        <begin position="21"/>
        <end position="46"/>
    </location>
</feature>
<dbReference type="Proteomes" id="UP000004926">
    <property type="component" value="Chromosome"/>
</dbReference>
<dbReference type="AlphaFoldDB" id="H5WYM9"/>
<protein>
    <submittedName>
        <fullName evidence="2">Uncharacterized protein</fullName>
    </submittedName>
</protein>
<feature type="transmembrane region" description="Helical" evidence="1">
    <location>
        <begin position="81"/>
        <end position="105"/>
    </location>
</feature>
<dbReference type="HOGENOM" id="CLU_1446676_0_0_11"/>
<evidence type="ECO:0000313" key="3">
    <source>
        <dbReference type="Proteomes" id="UP000004926"/>
    </source>
</evidence>
<keyword evidence="3" id="KW-1185">Reference proteome</keyword>
<proteinExistence type="predicted"/>
<gene>
    <name evidence="2" type="ORF">SacmaDRAFT_2448</name>
</gene>
<keyword evidence="1" id="KW-0472">Membrane</keyword>
<accession>H5WYM9</accession>
<evidence type="ECO:0000256" key="1">
    <source>
        <dbReference type="SAM" id="Phobius"/>
    </source>
</evidence>
<name>H5WYM9_9PSEU</name>
<feature type="transmembrane region" description="Helical" evidence="1">
    <location>
        <begin position="165"/>
        <end position="184"/>
    </location>
</feature>
<dbReference type="EMBL" id="CM001439">
    <property type="protein sequence ID" value="EHR50694.1"/>
    <property type="molecule type" value="Genomic_DNA"/>
</dbReference>